<feature type="binding site" evidence="13">
    <location>
        <position position="198"/>
    </location>
    <ligand>
        <name>NADP(+)</name>
        <dbReference type="ChEBI" id="CHEBI:58349"/>
    </ligand>
</feature>
<evidence type="ECO:0000256" key="5">
    <source>
        <dbReference type="ARBA" id="ARBA00007417"/>
    </source>
</evidence>
<feature type="binding site" evidence="14">
    <location>
        <position position="50"/>
    </location>
    <ligand>
        <name>Zn(2+)</name>
        <dbReference type="ChEBI" id="CHEBI:29105"/>
        <note>catalytic</note>
    </ligand>
</feature>
<dbReference type="EC" id="1.1.1.193" evidence="11"/>
<dbReference type="GO" id="GO:0046872">
    <property type="term" value="F:metal ion binding"/>
    <property type="evidence" value="ECO:0007669"/>
    <property type="project" value="UniProtKB-KW"/>
</dbReference>
<dbReference type="NCBIfam" id="TIGR00326">
    <property type="entry name" value="eubact_ribD"/>
    <property type="match status" value="1"/>
</dbReference>
<dbReference type="Gene3D" id="3.40.140.10">
    <property type="entry name" value="Cytidine Deaminase, domain 2"/>
    <property type="match status" value="1"/>
</dbReference>
<evidence type="ECO:0000256" key="3">
    <source>
        <dbReference type="ARBA" id="ARBA00004910"/>
    </source>
</evidence>
<dbReference type="PROSITE" id="PS51747">
    <property type="entry name" value="CYT_DCMP_DEAMINASES_2"/>
    <property type="match status" value="1"/>
</dbReference>
<keyword evidence="8" id="KW-0511">Multifunctional enzyme</keyword>
<dbReference type="GO" id="GO:0008835">
    <property type="term" value="F:diaminohydroxyphosphoribosylaminopyrimidine deaminase activity"/>
    <property type="evidence" value="ECO:0007669"/>
    <property type="project" value="UniProtKB-EC"/>
</dbReference>
<name>A0A133KGE8_9FIRM</name>
<dbReference type="PATRIC" id="fig|33036.3.peg.703"/>
<feature type="binding site" evidence="13">
    <location>
        <position position="284"/>
    </location>
    <ligand>
        <name>substrate</name>
    </ligand>
</feature>
<dbReference type="PANTHER" id="PTHR38011">
    <property type="entry name" value="DIHYDROFOLATE REDUCTASE FAMILY PROTEIN (AFU_ORTHOLOGUE AFUA_8G06820)"/>
    <property type="match status" value="1"/>
</dbReference>
<evidence type="ECO:0000256" key="9">
    <source>
        <dbReference type="ARBA" id="ARBA00049861"/>
    </source>
</evidence>
<comment type="function">
    <text evidence="1 11">Converts 2,5-diamino-6-(ribosylamino)-4(3h)-pyrimidinone 5'-phosphate into 5-amino-6-(ribosylamino)-2,4(1h,3h)-pyrimidinedione 5'-phosphate.</text>
</comment>
<feature type="binding site" evidence="13">
    <location>
        <position position="194"/>
    </location>
    <ligand>
        <name>NADP(+)</name>
        <dbReference type="ChEBI" id="CHEBI:58349"/>
    </ligand>
</feature>
<evidence type="ECO:0000256" key="8">
    <source>
        <dbReference type="ARBA" id="ARBA00023268"/>
    </source>
</evidence>
<dbReference type="GO" id="GO:0008703">
    <property type="term" value="F:5-amino-6-(5-phosphoribosylamino)uracil reductase activity"/>
    <property type="evidence" value="ECO:0007669"/>
    <property type="project" value="UniProtKB-EC"/>
</dbReference>
<evidence type="ECO:0000256" key="4">
    <source>
        <dbReference type="ARBA" id="ARBA00005259"/>
    </source>
</evidence>
<evidence type="ECO:0000256" key="7">
    <source>
        <dbReference type="ARBA" id="ARBA00023002"/>
    </source>
</evidence>
<accession>A0A133KGE8</accession>
<feature type="active site" description="Proton donor" evidence="12">
    <location>
        <position position="52"/>
    </location>
</feature>
<proteinExistence type="inferred from homology"/>
<feature type="binding site" evidence="13">
    <location>
        <position position="182"/>
    </location>
    <ligand>
        <name>substrate</name>
    </ligand>
</feature>
<dbReference type="UniPathway" id="UPA00275">
    <property type="reaction ID" value="UER00401"/>
</dbReference>
<comment type="caution">
    <text evidence="16">The sequence shown here is derived from an EMBL/GenBank/DDBJ whole genome shotgun (WGS) entry which is preliminary data.</text>
</comment>
<keyword evidence="6 11" id="KW-0521">NADP</keyword>
<dbReference type="InterPro" id="IPR004794">
    <property type="entry name" value="Eubact_RibD"/>
</dbReference>
<dbReference type="NCBIfam" id="TIGR00227">
    <property type="entry name" value="ribD_Cterm"/>
    <property type="match status" value="1"/>
</dbReference>
<evidence type="ECO:0000256" key="2">
    <source>
        <dbReference type="ARBA" id="ARBA00004882"/>
    </source>
</evidence>
<comment type="catalytic activity">
    <reaction evidence="10 11">
        <text>2,5-diamino-6-hydroxy-4-(5-phosphoribosylamino)-pyrimidine + H2O + H(+) = 5-amino-6-(5-phospho-D-ribosylamino)uracil + NH4(+)</text>
        <dbReference type="Rhea" id="RHEA:21868"/>
        <dbReference type="ChEBI" id="CHEBI:15377"/>
        <dbReference type="ChEBI" id="CHEBI:15378"/>
        <dbReference type="ChEBI" id="CHEBI:28938"/>
        <dbReference type="ChEBI" id="CHEBI:58453"/>
        <dbReference type="ChEBI" id="CHEBI:58614"/>
        <dbReference type="EC" id="3.5.4.26"/>
    </reaction>
</comment>
<feature type="binding site" evidence="13">
    <location>
        <position position="168"/>
    </location>
    <ligand>
        <name>NADP(+)</name>
        <dbReference type="ChEBI" id="CHEBI:58349"/>
    </ligand>
</feature>
<dbReference type="Pfam" id="PF00383">
    <property type="entry name" value="dCMP_cyt_deam_1"/>
    <property type="match status" value="1"/>
</dbReference>
<dbReference type="AlphaFoldDB" id="A0A133KGE8"/>
<dbReference type="SUPFAM" id="SSF53597">
    <property type="entry name" value="Dihydrofolate reductase-like"/>
    <property type="match status" value="1"/>
</dbReference>
<dbReference type="EMBL" id="LRPM01000024">
    <property type="protein sequence ID" value="KWZ78504.1"/>
    <property type="molecule type" value="Genomic_DNA"/>
</dbReference>
<keyword evidence="7 11" id="KW-0560">Oxidoreductase</keyword>
<feature type="binding site" evidence="13">
    <location>
        <position position="202"/>
    </location>
    <ligand>
        <name>substrate</name>
    </ligand>
</feature>
<dbReference type="InterPro" id="IPR016193">
    <property type="entry name" value="Cytidine_deaminase-like"/>
</dbReference>
<evidence type="ECO:0000256" key="6">
    <source>
        <dbReference type="ARBA" id="ARBA00022857"/>
    </source>
</evidence>
<reference evidence="17" key="1">
    <citation type="submission" date="2016-01" db="EMBL/GenBank/DDBJ databases">
        <authorList>
            <person name="Mitreva M."/>
            <person name="Pepin K.H."/>
            <person name="Mihindukulasuriya K.A."/>
            <person name="Fulton R."/>
            <person name="Fronick C."/>
            <person name="O'Laughlin M."/>
            <person name="Miner T."/>
            <person name="Herter B."/>
            <person name="Rosa B.A."/>
            <person name="Cordes M."/>
            <person name="Tomlinson C."/>
            <person name="Wollam A."/>
            <person name="Palsikar V.B."/>
            <person name="Mardis E.R."/>
            <person name="Wilson R.K."/>
        </authorList>
    </citation>
    <scope>NUCLEOTIDE SEQUENCE [LARGE SCALE GENOMIC DNA]</scope>
    <source>
        <strain evidence="17">MJR8151</strain>
    </source>
</reference>
<dbReference type="InterPro" id="IPR050765">
    <property type="entry name" value="Riboflavin_Biosynth_HTPR"/>
</dbReference>
<dbReference type="InterPro" id="IPR002125">
    <property type="entry name" value="CMP_dCMP_dom"/>
</dbReference>
<dbReference type="RefSeq" id="WP_060929214.1">
    <property type="nucleotide sequence ID" value="NZ_CAMPNK010000020.1"/>
</dbReference>
<dbReference type="CDD" id="cd01284">
    <property type="entry name" value="Riboflavin_deaminase-reductase"/>
    <property type="match status" value="1"/>
</dbReference>
<dbReference type="GO" id="GO:0009231">
    <property type="term" value="P:riboflavin biosynthetic process"/>
    <property type="evidence" value="ECO:0007669"/>
    <property type="project" value="UniProtKB-UniPathway"/>
</dbReference>
<keyword evidence="11 14" id="KW-0479">Metal-binding</keyword>
<dbReference type="InterPro" id="IPR002734">
    <property type="entry name" value="RibDG_C"/>
</dbReference>
<dbReference type="PIRSF" id="PIRSF006769">
    <property type="entry name" value="RibD"/>
    <property type="match status" value="1"/>
</dbReference>
<comment type="pathway">
    <text evidence="3 11">Cofactor biosynthesis; riboflavin biosynthesis; 5-amino-6-(D-ribitylamino)uracil from GTP: step 3/4.</text>
</comment>
<dbReference type="STRING" id="33036.HMPREF3200_00707"/>
<feature type="binding site" evidence="13">
    <location>
        <position position="205"/>
    </location>
    <ligand>
        <name>substrate</name>
    </ligand>
</feature>
<gene>
    <name evidence="16" type="ORF">HMPREF3200_00707</name>
</gene>
<evidence type="ECO:0000256" key="1">
    <source>
        <dbReference type="ARBA" id="ARBA00002151"/>
    </source>
</evidence>
<evidence type="ECO:0000256" key="13">
    <source>
        <dbReference type="PIRSR" id="PIRSR006769-2"/>
    </source>
</evidence>
<feature type="binding site" evidence="14">
    <location>
        <position position="84"/>
    </location>
    <ligand>
        <name>Zn(2+)</name>
        <dbReference type="ChEBI" id="CHEBI:29105"/>
        <note>catalytic</note>
    </ligand>
</feature>
<evidence type="ECO:0000256" key="14">
    <source>
        <dbReference type="PIRSR" id="PIRSR006769-3"/>
    </source>
</evidence>
<evidence type="ECO:0000256" key="12">
    <source>
        <dbReference type="PIRSR" id="PIRSR006769-1"/>
    </source>
</evidence>
<dbReference type="InterPro" id="IPR024072">
    <property type="entry name" value="DHFR-like_dom_sf"/>
</dbReference>
<dbReference type="Proteomes" id="UP000070383">
    <property type="component" value="Unassembled WGS sequence"/>
</dbReference>
<organism evidence="16 17">
    <name type="scientific">Anaerococcus tetradius</name>
    <dbReference type="NCBI Taxonomy" id="33036"/>
    <lineage>
        <taxon>Bacteria</taxon>
        <taxon>Bacillati</taxon>
        <taxon>Bacillota</taxon>
        <taxon>Tissierellia</taxon>
        <taxon>Tissierellales</taxon>
        <taxon>Peptoniphilaceae</taxon>
        <taxon>Anaerococcus</taxon>
    </lineage>
</organism>
<feature type="binding site" evidence="13">
    <location>
        <position position="166"/>
    </location>
    <ligand>
        <name>substrate</name>
    </ligand>
</feature>
<dbReference type="OrthoDB" id="9800865at2"/>
<evidence type="ECO:0000256" key="10">
    <source>
        <dbReference type="ARBA" id="ARBA00049886"/>
    </source>
</evidence>
<dbReference type="SUPFAM" id="SSF53927">
    <property type="entry name" value="Cytidine deaminase-like"/>
    <property type="match status" value="1"/>
</dbReference>
<evidence type="ECO:0000259" key="15">
    <source>
        <dbReference type="PROSITE" id="PS51747"/>
    </source>
</evidence>
<keyword evidence="17" id="KW-1185">Reference proteome</keyword>
<keyword evidence="11 14" id="KW-0862">Zinc</keyword>
<comment type="similarity">
    <text evidence="5 11">In the C-terminal section; belongs to the HTP reductase family.</text>
</comment>
<feature type="binding site" evidence="13">
    <location>
        <begin position="286"/>
        <end position="292"/>
    </location>
    <ligand>
        <name>NADP(+)</name>
        <dbReference type="ChEBI" id="CHEBI:58349"/>
    </ligand>
</feature>
<keyword evidence="11" id="KW-0378">Hydrolase</keyword>
<keyword evidence="11" id="KW-0686">Riboflavin biosynthesis</keyword>
<evidence type="ECO:0000313" key="16">
    <source>
        <dbReference type="EMBL" id="KWZ78504.1"/>
    </source>
</evidence>
<dbReference type="Gene3D" id="3.40.430.10">
    <property type="entry name" value="Dihydrofolate Reductase, subunit A"/>
    <property type="match status" value="1"/>
</dbReference>
<sequence>MNYDNLMRECFSLARKGRGKVLTNPMVGAIVYKDGEVIGRGYHKSFYDDHAEIDCFKNLKGSAEGATLIVNLEPCSHFGKHPPCVDEVIRRKIKRVVISNIDTNPKVDGISKLKACGIEVISGVLEEEGKKLNEKFFFNMSHKRPLVALKYAQSLDGKIATGNFDSKWISNEKSREFVHELRNDYDAIIVGKNTLLTDNPRLTSRIDKGIDPVRIIVSDSLDLNPDLEVFKENSDGKTYIASSSDKDIKLDSGLIRCKSKNGHIDLEDLLKKLYEKNIGSVLVEGGSVLNNSFLEEDLIDKIYQFMAPIIVSGYDSRSAFIGKGVDYIKDARRFRIDDIKRFGEDVMFEVNNVYRNS</sequence>
<dbReference type="GO" id="GO:0050661">
    <property type="term" value="F:NADP binding"/>
    <property type="evidence" value="ECO:0007669"/>
    <property type="project" value="InterPro"/>
</dbReference>
<comment type="catalytic activity">
    <reaction evidence="9 11">
        <text>5-amino-6-(5-phospho-D-ribitylamino)uracil + NADP(+) = 5-amino-6-(5-phospho-D-ribosylamino)uracil + NADPH + H(+)</text>
        <dbReference type="Rhea" id="RHEA:17845"/>
        <dbReference type="ChEBI" id="CHEBI:15378"/>
        <dbReference type="ChEBI" id="CHEBI:57783"/>
        <dbReference type="ChEBI" id="CHEBI:58349"/>
        <dbReference type="ChEBI" id="CHEBI:58421"/>
        <dbReference type="ChEBI" id="CHEBI:58453"/>
        <dbReference type="EC" id="1.1.1.193"/>
    </reaction>
</comment>
<dbReference type="Pfam" id="PF01872">
    <property type="entry name" value="RibD_C"/>
    <property type="match status" value="1"/>
</dbReference>
<evidence type="ECO:0000256" key="11">
    <source>
        <dbReference type="PIRNR" id="PIRNR006769"/>
    </source>
</evidence>
<comment type="pathway">
    <text evidence="2 11">Cofactor biosynthesis; riboflavin biosynthesis; 5-amino-6-(D-ribitylamino)uracil from GTP: step 2/4.</text>
</comment>
<feature type="domain" description="CMP/dCMP-type deaminase" evidence="15">
    <location>
        <begin position="1"/>
        <end position="121"/>
    </location>
</feature>
<feature type="binding site" evidence="14">
    <location>
        <position position="75"/>
    </location>
    <ligand>
        <name>Zn(2+)</name>
        <dbReference type="ChEBI" id="CHEBI:29105"/>
        <note>catalytic</note>
    </ligand>
</feature>
<comment type="cofactor">
    <cofactor evidence="11 14">
        <name>Zn(2+)</name>
        <dbReference type="ChEBI" id="CHEBI:29105"/>
    </cofactor>
    <text evidence="11 14">Binds 1 zinc ion.</text>
</comment>
<dbReference type="PANTHER" id="PTHR38011:SF7">
    <property type="entry name" value="2,5-DIAMINO-6-RIBOSYLAMINO-4(3H)-PYRIMIDINONE 5'-PHOSPHATE REDUCTASE"/>
    <property type="match status" value="1"/>
</dbReference>
<comment type="similarity">
    <text evidence="4 11">In the N-terminal section; belongs to the cytidine and deoxycytidylate deaminase family.</text>
</comment>
<evidence type="ECO:0000313" key="17">
    <source>
        <dbReference type="Proteomes" id="UP000070383"/>
    </source>
</evidence>
<dbReference type="EC" id="3.5.4.26" evidence="11"/>
<protein>
    <recommendedName>
        <fullName evidence="11">Riboflavin biosynthesis protein RibD</fullName>
    </recommendedName>
    <domain>
        <recommendedName>
            <fullName evidence="11">Diaminohydroxyphosphoribosylaminopyrimidine deaminase</fullName>
            <shortName evidence="11">DRAP deaminase</shortName>
            <ecNumber evidence="11">3.5.4.26</ecNumber>
        </recommendedName>
        <alternativeName>
            <fullName evidence="11">Riboflavin-specific deaminase</fullName>
        </alternativeName>
    </domain>
    <domain>
        <recommendedName>
            <fullName evidence="11">5-amino-6-(5-phosphoribosylamino)uracil reductase</fullName>
            <ecNumber evidence="11">1.1.1.193</ecNumber>
        </recommendedName>
        <alternativeName>
            <fullName evidence="11">HTP reductase</fullName>
        </alternativeName>
    </domain>
</protein>
<dbReference type="InterPro" id="IPR011549">
    <property type="entry name" value="RibD_C"/>
</dbReference>
<feature type="binding site" evidence="13">
    <location>
        <position position="152"/>
    </location>
    <ligand>
        <name>NADP(+)</name>
        <dbReference type="ChEBI" id="CHEBI:58349"/>
    </ligand>
</feature>